<protein>
    <recommendedName>
        <fullName evidence="3">Deazaflavin-dependent oxidoreductase, nitroreductase family</fullName>
    </recommendedName>
</protein>
<keyword evidence="2" id="KW-1185">Reference proteome</keyword>
<name>A0A8J3QR90_9ACTN</name>
<dbReference type="InterPro" id="IPR012349">
    <property type="entry name" value="Split_barrel_FMN-bd"/>
</dbReference>
<dbReference type="AlphaFoldDB" id="A0A8J3QR90"/>
<organism evidence="1 2">
    <name type="scientific">Rugosimonospora africana</name>
    <dbReference type="NCBI Taxonomy" id="556532"/>
    <lineage>
        <taxon>Bacteria</taxon>
        <taxon>Bacillati</taxon>
        <taxon>Actinomycetota</taxon>
        <taxon>Actinomycetes</taxon>
        <taxon>Micromonosporales</taxon>
        <taxon>Micromonosporaceae</taxon>
        <taxon>Rugosimonospora</taxon>
    </lineage>
</organism>
<reference evidence="1" key="1">
    <citation type="submission" date="2021-01" db="EMBL/GenBank/DDBJ databases">
        <title>Whole genome shotgun sequence of Rugosimonospora africana NBRC 104875.</title>
        <authorList>
            <person name="Komaki H."/>
            <person name="Tamura T."/>
        </authorList>
    </citation>
    <scope>NUCLEOTIDE SEQUENCE</scope>
    <source>
        <strain evidence="1">NBRC 104875</strain>
    </source>
</reference>
<dbReference type="GO" id="GO:0016491">
    <property type="term" value="F:oxidoreductase activity"/>
    <property type="evidence" value="ECO:0007669"/>
    <property type="project" value="InterPro"/>
</dbReference>
<evidence type="ECO:0000313" key="1">
    <source>
        <dbReference type="EMBL" id="GIH14210.1"/>
    </source>
</evidence>
<dbReference type="RefSeq" id="WP_203917863.1">
    <property type="nucleotide sequence ID" value="NZ_BONZ01000021.1"/>
</dbReference>
<comment type="caution">
    <text evidence="1">The sequence shown here is derived from an EMBL/GenBank/DDBJ whole genome shotgun (WGS) entry which is preliminary data.</text>
</comment>
<evidence type="ECO:0000313" key="2">
    <source>
        <dbReference type="Proteomes" id="UP000642748"/>
    </source>
</evidence>
<proteinExistence type="predicted"/>
<accession>A0A8J3QR90</accession>
<gene>
    <name evidence="1" type="ORF">Raf01_23820</name>
</gene>
<dbReference type="Proteomes" id="UP000642748">
    <property type="component" value="Unassembled WGS sequence"/>
</dbReference>
<dbReference type="Gene3D" id="2.30.110.10">
    <property type="entry name" value="Electron Transport, Fmn-binding Protein, Chain A"/>
    <property type="match status" value="1"/>
</dbReference>
<dbReference type="EMBL" id="BONZ01000021">
    <property type="protein sequence ID" value="GIH14210.1"/>
    <property type="molecule type" value="Genomic_DNA"/>
</dbReference>
<dbReference type="InterPro" id="IPR004378">
    <property type="entry name" value="F420H2_quin_Rdtase"/>
</dbReference>
<sequence>MTTASAPSASEARSRTPQSRLQRFGNSVVRVLLRSPLHRVLSRRLLIVTVTGRRTGRIYRLPVGYVEHDGTLLIGAGGAWRRNVRPGEPVSVRLRGRNRLADAEVITDEERAADLYRHILLGNPVHGRFARIGIGPDGTPDRADLRRALARGVAVVRLVPR</sequence>
<dbReference type="Pfam" id="PF04075">
    <property type="entry name" value="F420H2_quin_red"/>
    <property type="match status" value="1"/>
</dbReference>
<evidence type="ECO:0008006" key="3">
    <source>
        <dbReference type="Google" id="ProtNLM"/>
    </source>
</evidence>